<dbReference type="GO" id="GO:0032259">
    <property type="term" value="P:methylation"/>
    <property type="evidence" value="ECO:0007669"/>
    <property type="project" value="UniProtKB-KW"/>
</dbReference>
<name>A0A6C2YLX6_9BACT</name>
<dbReference type="Pfam" id="PF10294">
    <property type="entry name" value="Methyltransf_16"/>
    <property type="match status" value="1"/>
</dbReference>
<dbReference type="InParanoid" id="A0A6C2YLX6"/>
<dbReference type="EMBL" id="LR593887">
    <property type="protein sequence ID" value="VTS01049.1"/>
    <property type="molecule type" value="Genomic_DNA"/>
</dbReference>
<dbReference type="InterPro" id="IPR019410">
    <property type="entry name" value="Methyltransf_16"/>
</dbReference>
<dbReference type="Gene3D" id="3.40.50.150">
    <property type="entry name" value="Vaccinia Virus protein VP39"/>
    <property type="match status" value="1"/>
</dbReference>
<keyword evidence="1" id="KW-0489">Methyltransferase</keyword>
<dbReference type="AlphaFoldDB" id="A0A6C2YLX6"/>
<dbReference type="KEGG" id="tim:GMBLW1_16390"/>
<dbReference type="SUPFAM" id="SSF53335">
    <property type="entry name" value="S-adenosyl-L-methionine-dependent methyltransferases"/>
    <property type="match status" value="1"/>
</dbReference>
<keyword evidence="1" id="KW-0808">Transferase</keyword>
<organism evidence="1">
    <name type="scientific">Tuwongella immobilis</name>
    <dbReference type="NCBI Taxonomy" id="692036"/>
    <lineage>
        <taxon>Bacteria</taxon>
        <taxon>Pseudomonadati</taxon>
        <taxon>Planctomycetota</taxon>
        <taxon>Planctomycetia</taxon>
        <taxon>Gemmatales</taxon>
        <taxon>Gemmataceae</taxon>
        <taxon>Tuwongella</taxon>
    </lineage>
</organism>
<dbReference type="PANTHER" id="PTHR14614">
    <property type="entry name" value="HEPATOCELLULAR CARCINOMA-ASSOCIATED ANTIGEN"/>
    <property type="match status" value="1"/>
</dbReference>
<dbReference type="EMBL" id="LR586016">
    <property type="protein sequence ID" value="VIP02321.1"/>
    <property type="molecule type" value="Genomic_DNA"/>
</dbReference>
<dbReference type="Proteomes" id="UP000464378">
    <property type="component" value="Chromosome"/>
</dbReference>
<evidence type="ECO:0008006" key="3">
    <source>
        <dbReference type="Google" id="ProtNLM"/>
    </source>
</evidence>
<sequence>MSLQPHLIRTPEQAVAQRIVHRIPIGERTFEVEAPHSMDALLDDPTVQQAFAIDEYMPYWADIWPASRFLAERLMQEDFTNPDGTPQSVLELGCGLGLAGLAALARGANVLFTDYEVTALQFVEANARRNGFERFQTMALDWRTPPADLRVPVILAADLIYERRNIAPLLALLEQVLLPGGVCWLSDLDRPPAEQFRQAIARTTWQITTSAHQWQAADGRIRSGTIYRIQFPV</sequence>
<accession>A0A6C2YLX6</accession>
<gene>
    <name evidence="1" type="ORF">GMBLW1_16390</name>
</gene>
<reference evidence="1" key="1">
    <citation type="submission" date="2019-04" db="EMBL/GenBank/DDBJ databases">
        <authorList>
            <consortium name="Science for Life Laboratories"/>
        </authorList>
    </citation>
    <scope>NUCLEOTIDE SEQUENCE</scope>
    <source>
        <strain evidence="1">MBLW1</strain>
    </source>
</reference>
<proteinExistence type="predicted"/>
<keyword evidence="2" id="KW-1185">Reference proteome</keyword>
<dbReference type="InterPro" id="IPR029063">
    <property type="entry name" value="SAM-dependent_MTases_sf"/>
</dbReference>
<evidence type="ECO:0000313" key="2">
    <source>
        <dbReference type="Proteomes" id="UP000464378"/>
    </source>
</evidence>
<dbReference type="GO" id="GO:0008168">
    <property type="term" value="F:methyltransferase activity"/>
    <property type="evidence" value="ECO:0007669"/>
    <property type="project" value="UniProtKB-KW"/>
</dbReference>
<dbReference type="RefSeq" id="WP_162657507.1">
    <property type="nucleotide sequence ID" value="NZ_LR593887.1"/>
</dbReference>
<protein>
    <recommendedName>
        <fullName evidence="3">Methyltransferase type 12</fullName>
    </recommendedName>
</protein>
<evidence type="ECO:0000313" key="1">
    <source>
        <dbReference type="EMBL" id="VIP02321.1"/>
    </source>
</evidence>